<evidence type="ECO:0000256" key="3">
    <source>
        <dbReference type="PROSITE-ProRule" id="PRU00339"/>
    </source>
</evidence>
<dbReference type="InterPro" id="IPR019734">
    <property type="entry name" value="TPR_rpt"/>
</dbReference>
<evidence type="ECO:0000256" key="2">
    <source>
        <dbReference type="HAMAP-Rule" id="MF_02066"/>
    </source>
</evidence>
<dbReference type="GO" id="GO:0030288">
    <property type="term" value="C:outer membrane-bounded periplasmic space"/>
    <property type="evidence" value="ECO:0007669"/>
    <property type="project" value="UniProtKB-UniRule"/>
</dbReference>
<evidence type="ECO:0000256" key="4">
    <source>
        <dbReference type="SAM" id="MobiDB-lite"/>
    </source>
</evidence>
<dbReference type="InterPro" id="IPR014162">
    <property type="entry name" value="CpoB_C"/>
</dbReference>
<comment type="subcellular location">
    <subcellularLocation>
        <location evidence="2">Periplasm</location>
    </subcellularLocation>
</comment>
<evidence type="ECO:0000259" key="6">
    <source>
        <dbReference type="Pfam" id="PF16331"/>
    </source>
</evidence>
<keyword evidence="3" id="KW-0802">TPR repeat</keyword>
<accession>A0A1I0BEE5</accession>
<feature type="coiled-coil region" evidence="2">
    <location>
        <begin position="24"/>
        <end position="91"/>
    </location>
</feature>
<keyword evidence="2" id="KW-0131">Cell cycle</keyword>
<dbReference type="GO" id="GO:0070206">
    <property type="term" value="P:protein trimerization"/>
    <property type="evidence" value="ECO:0007669"/>
    <property type="project" value="InterPro"/>
</dbReference>
<dbReference type="PROSITE" id="PS50005">
    <property type="entry name" value="TPR"/>
    <property type="match status" value="1"/>
</dbReference>
<dbReference type="HAMAP" id="MF_02066">
    <property type="entry name" value="CpoB"/>
    <property type="match status" value="1"/>
</dbReference>
<dbReference type="InterPro" id="IPR011990">
    <property type="entry name" value="TPR-like_helical_dom_sf"/>
</dbReference>
<dbReference type="NCBIfam" id="TIGR02795">
    <property type="entry name" value="tol_pal_ybgF"/>
    <property type="match status" value="1"/>
</dbReference>
<sequence length="311" mass="34791" precursor="true">MLIRVFCVLVLMFSNVSHAGLFGDDKAREQINTLRQQVEEMEARIAEMEEALKSQALLELYTQVETLGMELGRLRGQIEMLNHDNASLQKRQKDFYIDLDSRLRQIEDPDAPPPTYGGSANDAPPAETNERPVSGLPDPQTADYLTADSSASNTENRISYEESPGQIVSEKAEHTRIAAIPNQDLKPAGTTEKQTYDAAFQLFTNGDYRGAKSQFETFLKQYPQSILAPSAAYWIGNAHYALRDFQDAIRAQQELIDRYPDSSKVPDALLNIASSQNELADGKAARKTLEELIAQYPFSNAAEKAKQRLDR</sequence>
<evidence type="ECO:0000313" key="8">
    <source>
        <dbReference type="Proteomes" id="UP000199345"/>
    </source>
</evidence>
<dbReference type="Pfam" id="PF16331">
    <property type="entry name" value="TolA_bind_tri"/>
    <property type="match status" value="1"/>
</dbReference>
<reference evidence="8" key="1">
    <citation type="submission" date="2016-10" db="EMBL/GenBank/DDBJ databases">
        <authorList>
            <person name="Varghese N."/>
            <person name="Submissions S."/>
        </authorList>
    </citation>
    <scope>NUCLEOTIDE SEQUENCE [LARGE SCALE GENOMIC DNA]</scope>
    <source>
        <strain evidence="8">Nm71</strain>
    </source>
</reference>
<dbReference type="InterPro" id="IPR039565">
    <property type="entry name" value="BamD-like"/>
</dbReference>
<dbReference type="OrthoDB" id="8525418at2"/>
<feature type="compositionally biased region" description="Polar residues" evidence="4">
    <location>
        <begin position="147"/>
        <end position="157"/>
    </location>
</feature>
<keyword evidence="8" id="KW-1185">Reference proteome</keyword>
<feature type="repeat" description="TPR" evidence="3">
    <location>
        <begin position="229"/>
        <end position="262"/>
    </location>
</feature>
<dbReference type="Pfam" id="PF13525">
    <property type="entry name" value="YfiO"/>
    <property type="match status" value="1"/>
</dbReference>
<dbReference type="RefSeq" id="WP_090657765.1">
    <property type="nucleotide sequence ID" value="NZ_FOIA01000010.1"/>
</dbReference>
<dbReference type="InterPro" id="IPR034706">
    <property type="entry name" value="CpoB"/>
</dbReference>
<dbReference type="GO" id="GO:0043093">
    <property type="term" value="P:FtsZ-dependent cytokinesis"/>
    <property type="evidence" value="ECO:0007669"/>
    <property type="project" value="UniProtKB-UniRule"/>
</dbReference>
<dbReference type="InterPro" id="IPR032519">
    <property type="entry name" value="YbgF_tri"/>
</dbReference>
<dbReference type="AlphaFoldDB" id="A0A1I0BEE5"/>
<gene>
    <name evidence="2" type="primary">cpoB</name>
    <name evidence="7" type="ORF">SAMN05216326_11074</name>
</gene>
<keyword evidence="2" id="KW-0175">Coiled coil</keyword>
<feature type="signal peptide" evidence="2">
    <location>
        <begin position="1"/>
        <end position="19"/>
    </location>
</feature>
<keyword evidence="2" id="KW-0132">Cell division</keyword>
<evidence type="ECO:0000313" key="7">
    <source>
        <dbReference type="EMBL" id="SET05241.1"/>
    </source>
</evidence>
<comment type="similarity">
    <text evidence="2">Belongs to the CpoB family.</text>
</comment>
<dbReference type="Proteomes" id="UP000199345">
    <property type="component" value="Unassembled WGS sequence"/>
</dbReference>
<protein>
    <recommendedName>
        <fullName evidence="2">Cell division coordinator CpoB</fullName>
    </recommendedName>
</protein>
<evidence type="ECO:0000259" key="5">
    <source>
        <dbReference type="Pfam" id="PF13525"/>
    </source>
</evidence>
<proteinExistence type="inferred from homology"/>
<feature type="region of interest" description="Disordered" evidence="4">
    <location>
        <begin position="105"/>
        <end position="165"/>
    </location>
</feature>
<organism evidence="7 8">
    <name type="scientific">Nitrosomonas marina</name>
    <dbReference type="NCBI Taxonomy" id="917"/>
    <lineage>
        <taxon>Bacteria</taxon>
        <taxon>Pseudomonadati</taxon>
        <taxon>Pseudomonadota</taxon>
        <taxon>Betaproteobacteria</taxon>
        <taxon>Nitrosomonadales</taxon>
        <taxon>Nitrosomonadaceae</taxon>
        <taxon>Nitrosomonas</taxon>
    </lineage>
</organism>
<feature type="chain" id="PRO_5011800645" description="Cell division coordinator CpoB" evidence="2">
    <location>
        <begin position="20"/>
        <end position="311"/>
    </location>
</feature>
<dbReference type="Gene3D" id="1.25.40.10">
    <property type="entry name" value="Tetratricopeptide repeat domain"/>
    <property type="match status" value="1"/>
</dbReference>
<keyword evidence="2" id="KW-0574">Periplasm</keyword>
<feature type="domain" description="YbgF trimerisation" evidence="6">
    <location>
        <begin position="41"/>
        <end position="111"/>
    </location>
</feature>
<dbReference type="Gene3D" id="1.20.5.110">
    <property type="match status" value="1"/>
</dbReference>
<comment type="function">
    <text evidence="2">Mediates coordination of peptidoglycan synthesis and outer membrane constriction during cell division.</text>
</comment>
<name>A0A1I0BEE5_9PROT</name>
<dbReference type="SUPFAM" id="SSF48452">
    <property type="entry name" value="TPR-like"/>
    <property type="match status" value="1"/>
</dbReference>
<feature type="domain" description="Outer membrane lipoprotein BamD-like" evidence="5">
    <location>
        <begin position="191"/>
        <end position="310"/>
    </location>
</feature>
<evidence type="ECO:0000256" key="1">
    <source>
        <dbReference type="ARBA" id="ARBA00022729"/>
    </source>
</evidence>
<keyword evidence="1 2" id="KW-0732">Signal</keyword>
<dbReference type="EMBL" id="FOIA01000010">
    <property type="protein sequence ID" value="SET05241.1"/>
    <property type="molecule type" value="Genomic_DNA"/>
</dbReference>